<organism evidence="1 2">
    <name type="scientific">Phrynocephalus forsythii</name>
    <dbReference type="NCBI Taxonomy" id="171643"/>
    <lineage>
        <taxon>Eukaryota</taxon>
        <taxon>Metazoa</taxon>
        <taxon>Chordata</taxon>
        <taxon>Craniata</taxon>
        <taxon>Vertebrata</taxon>
        <taxon>Euteleostomi</taxon>
        <taxon>Lepidosauria</taxon>
        <taxon>Squamata</taxon>
        <taxon>Bifurcata</taxon>
        <taxon>Unidentata</taxon>
        <taxon>Episquamata</taxon>
        <taxon>Toxicofera</taxon>
        <taxon>Iguania</taxon>
        <taxon>Acrodonta</taxon>
        <taxon>Agamidae</taxon>
        <taxon>Agaminae</taxon>
        <taxon>Phrynocephalus</taxon>
    </lineage>
</organism>
<name>A0A9Q1B0N8_9SAUR</name>
<dbReference type="EMBL" id="JAPFRF010000008">
    <property type="protein sequence ID" value="KAJ7324762.1"/>
    <property type="molecule type" value="Genomic_DNA"/>
</dbReference>
<accession>A0A9Q1B0N8</accession>
<protein>
    <submittedName>
        <fullName evidence="1">Uncharacterized protein</fullName>
    </submittedName>
</protein>
<evidence type="ECO:0000313" key="1">
    <source>
        <dbReference type="EMBL" id="KAJ7324762.1"/>
    </source>
</evidence>
<gene>
    <name evidence="1" type="ORF">JRQ81_017782</name>
</gene>
<reference evidence="1" key="1">
    <citation type="journal article" date="2023" name="DNA Res.">
        <title>Chromosome-level genome assembly of Phrynocephalus forsythii using third-generation DNA sequencing and Hi-C analysis.</title>
        <authorList>
            <person name="Qi Y."/>
            <person name="Zhao W."/>
            <person name="Zhao Y."/>
            <person name="Niu C."/>
            <person name="Cao S."/>
            <person name="Zhang Y."/>
        </authorList>
    </citation>
    <scope>NUCLEOTIDE SEQUENCE</scope>
    <source>
        <tissue evidence="1">Muscle</tissue>
    </source>
</reference>
<dbReference type="Proteomes" id="UP001142489">
    <property type="component" value="Unassembled WGS sequence"/>
</dbReference>
<dbReference type="AlphaFoldDB" id="A0A9Q1B0N8"/>
<keyword evidence="2" id="KW-1185">Reference proteome</keyword>
<proteinExistence type="predicted"/>
<evidence type="ECO:0000313" key="2">
    <source>
        <dbReference type="Proteomes" id="UP001142489"/>
    </source>
</evidence>
<feature type="non-terminal residue" evidence="1">
    <location>
        <position position="53"/>
    </location>
</feature>
<sequence length="53" mass="5820">LGPPSLPFARIGEQDPSVGARSGRGPERVYSVYSVWLVLRSAFPDVSAAWNRF</sequence>
<comment type="caution">
    <text evidence="1">The sequence shown here is derived from an EMBL/GenBank/DDBJ whole genome shotgun (WGS) entry which is preliminary data.</text>
</comment>